<keyword evidence="2" id="KW-0732">Signal</keyword>
<dbReference type="EMBL" id="JADDUC010000180">
    <property type="protein sequence ID" value="KAG0116256.1"/>
    <property type="molecule type" value="Genomic_DNA"/>
</dbReference>
<evidence type="ECO:0000313" key="3">
    <source>
        <dbReference type="EMBL" id="KAG0116256.1"/>
    </source>
</evidence>
<feature type="signal peptide" evidence="2">
    <location>
        <begin position="1"/>
        <end position="26"/>
    </location>
</feature>
<feature type="non-terminal residue" evidence="3">
    <location>
        <position position="84"/>
    </location>
</feature>
<gene>
    <name evidence="4" type="ORF">IHE44_0005630</name>
    <name evidence="3" type="ORF">IHE44_004268</name>
</gene>
<dbReference type="AlphaFoldDB" id="A0A835NJN7"/>
<evidence type="ECO:0000313" key="5">
    <source>
        <dbReference type="Proteomes" id="UP000618051"/>
    </source>
</evidence>
<sequence>GSLSPLLSLLLLLLLLLLRPSPQLWGAKRSFLVALWCWEARRVLQLTQAARSRANTGRRGAGERQGWTTSPISPGIRSTGCVRC</sequence>
<organism evidence="3">
    <name type="scientific">Lamprotornis superbus</name>
    <dbReference type="NCBI Taxonomy" id="245042"/>
    <lineage>
        <taxon>Eukaryota</taxon>
        <taxon>Metazoa</taxon>
        <taxon>Chordata</taxon>
        <taxon>Craniata</taxon>
        <taxon>Vertebrata</taxon>
        <taxon>Euteleostomi</taxon>
        <taxon>Archelosauria</taxon>
        <taxon>Archosauria</taxon>
        <taxon>Dinosauria</taxon>
        <taxon>Saurischia</taxon>
        <taxon>Theropoda</taxon>
        <taxon>Coelurosauria</taxon>
        <taxon>Aves</taxon>
        <taxon>Neognathae</taxon>
        <taxon>Neoaves</taxon>
        <taxon>Telluraves</taxon>
        <taxon>Australaves</taxon>
        <taxon>Passeriformes</taxon>
        <taxon>Sturnidae</taxon>
        <taxon>Lamprotornis</taxon>
    </lineage>
</organism>
<accession>A0A835NJN7</accession>
<proteinExistence type="predicted"/>
<evidence type="ECO:0000313" key="4">
    <source>
        <dbReference type="EMBL" id="KAI1242113.1"/>
    </source>
</evidence>
<evidence type="ECO:0000256" key="1">
    <source>
        <dbReference type="SAM" id="MobiDB-lite"/>
    </source>
</evidence>
<reference evidence="4 5" key="2">
    <citation type="journal article" date="2021" name="J. Hered.">
        <title>Feather Gene Expression Elucidates the Developmental Basis of Plumage Iridescence in African Starlings.</title>
        <authorList>
            <person name="Rubenstein D.R."/>
            <person name="Corvelo A."/>
            <person name="MacManes M.D."/>
            <person name="Maia R."/>
            <person name="Narzisi G."/>
            <person name="Rousaki A."/>
            <person name="Vandenabeele P."/>
            <person name="Shawkey M.D."/>
            <person name="Solomon J."/>
        </authorList>
    </citation>
    <scope>NUCLEOTIDE SEQUENCE [LARGE SCALE GENOMIC DNA]</scope>
    <source>
        <strain evidence="4">SS15</strain>
    </source>
</reference>
<protein>
    <submittedName>
        <fullName evidence="3">Uncharacterized protein</fullName>
    </submittedName>
</protein>
<reference evidence="4" key="3">
    <citation type="submission" date="2022-01" db="EMBL/GenBank/DDBJ databases">
        <authorList>
            <person name="Rubenstein D.R."/>
        </authorList>
    </citation>
    <scope>NUCLEOTIDE SEQUENCE</scope>
    <source>
        <strain evidence="4">SS15</strain>
        <tissue evidence="4">Liver</tissue>
    </source>
</reference>
<feature type="region of interest" description="Disordered" evidence="1">
    <location>
        <begin position="55"/>
        <end position="84"/>
    </location>
</feature>
<dbReference type="Proteomes" id="UP000618051">
    <property type="component" value="Unassembled WGS sequence"/>
</dbReference>
<feature type="chain" id="PRO_5032965992" evidence="2">
    <location>
        <begin position="27"/>
        <end position="84"/>
    </location>
</feature>
<dbReference type="EMBL" id="JADDUC020000002">
    <property type="protein sequence ID" value="KAI1242113.1"/>
    <property type="molecule type" value="Genomic_DNA"/>
</dbReference>
<evidence type="ECO:0000256" key="2">
    <source>
        <dbReference type="SAM" id="SignalP"/>
    </source>
</evidence>
<name>A0A835NJN7_9PASS</name>
<reference evidence="3" key="1">
    <citation type="submission" date="2020-10" db="EMBL/GenBank/DDBJ databases">
        <title>Feather gene expression reveals the developmental basis of iridescence in African starlings.</title>
        <authorList>
            <person name="Rubenstein D.R."/>
        </authorList>
    </citation>
    <scope>NUCLEOTIDE SEQUENCE</scope>
    <source>
        <strain evidence="3">SS15</strain>
        <tissue evidence="3">Liver</tissue>
    </source>
</reference>
<comment type="caution">
    <text evidence="3">The sequence shown here is derived from an EMBL/GenBank/DDBJ whole genome shotgun (WGS) entry which is preliminary data.</text>
</comment>
<keyword evidence="5" id="KW-1185">Reference proteome</keyword>